<evidence type="ECO:0000256" key="2">
    <source>
        <dbReference type="ARBA" id="ARBA00022801"/>
    </source>
</evidence>
<reference evidence="4 5" key="1">
    <citation type="submission" date="2019-08" db="EMBL/GenBank/DDBJ databases">
        <title>In-depth cultivation of the pig gut microbiome towards novel bacterial diversity and tailored functional studies.</title>
        <authorList>
            <person name="Wylensek D."/>
            <person name="Hitch T.C.A."/>
            <person name="Clavel T."/>
        </authorList>
    </citation>
    <scope>NUCLEOTIDE SEQUENCE [LARGE SCALE GENOMIC DNA]</scope>
    <source>
        <strain evidence="4 5">WCA-389-WT-23B</strain>
    </source>
</reference>
<dbReference type="GO" id="GO:0005975">
    <property type="term" value="P:carbohydrate metabolic process"/>
    <property type="evidence" value="ECO:0007669"/>
    <property type="project" value="InterPro"/>
</dbReference>
<dbReference type="InterPro" id="IPR006710">
    <property type="entry name" value="Glyco_hydro_43"/>
</dbReference>
<keyword evidence="5" id="KW-1185">Reference proteome</keyword>
<dbReference type="AlphaFoldDB" id="A0A6N7W690"/>
<name>A0A6N7W690_9FIRM</name>
<sequence>MFPPGIPNYLVIDIKRPEEGILGTGHHCIMKTPAQDAWIIAYHRFALPLAEYPEGKGYHRETCLDSVEFDENGLMKKIIPSL</sequence>
<dbReference type="Proteomes" id="UP000436047">
    <property type="component" value="Unassembled WGS sequence"/>
</dbReference>
<dbReference type="SUPFAM" id="SSF75005">
    <property type="entry name" value="Arabinanase/levansucrase/invertase"/>
    <property type="match status" value="1"/>
</dbReference>
<organism evidence="4 5">
    <name type="scientific">Eisenbergiella porci</name>
    <dbReference type="NCBI Taxonomy" id="2652274"/>
    <lineage>
        <taxon>Bacteria</taxon>
        <taxon>Bacillati</taxon>
        <taxon>Bacillota</taxon>
        <taxon>Clostridia</taxon>
        <taxon>Lachnospirales</taxon>
        <taxon>Lachnospiraceae</taxon>
        <taxon>Eisenbergiella</taxon>
    </lineage>
</organism>
<dbReference type="InterPro" id="IPR023296">
    <property type="entry name" value="Glyco_hydro_beta-prop_sf"/>
</dbReference>
<dbReference type="Gene3D" id="2.115.10.20">
    <property type="entry name" value="Glycosyl hydrolase domain, family 43"/>
    <property type="match status" value="1"/>
</dbReference>
<dbReference type="Pfam" id="PF04616">
    <property type="entry name" value="Glyco_hydro_43"/>
    <property type="match status" value="1"/>
</dbReference>
<keyword evidence="3" id="KW-0326">Glycosidase</keyword>
<evidence type="ECO:0000256" key="1">
    <source>
        <dbReference type="ARBA" id="ARBA00009865"/>
    </source>
</evidence>
<dbReference type="GO" id="GO:0004553">
    <property type="term" value="F:hydrolase activity, hydrolyzing O-glycosyl compounds"/>
    <property type="evidence" value="ECO:0007669"/>
    <property type="project" value="InterPro"/>
</dbReference>
<evidence type="ECO:0000313" key="5">
    <source>
        <dbReference type="Proteomes" id="UP000436047"/>
    </source>
</evidence>
<comment type="similarity">
    <text evidence="1">Belongs to the glycosyl hydrolase 43 family.</text>
</comment>
<protein>
    <submittedName>
        <fullName evidence="4">Family 43 glycosylhydrolase</fullName>
    </submittedName>
</protein>
<evidence type="ECO:0000313" key="4">
    <source>
        <dbReference type="EMBL" id="MSS90771.1"/>
    </source>
</evidence>
<keyword evidence="2 4" id="KW-0378">Hydrolase</keyword>
<proteinExistence type="inferred from homology"/>
<accession>A0A6N7W690</accession>
<evidence type="ECO:0000256" key="3">
    <source>
        <dbReference type="ARBA" id="ARBA00023295"/>
    </source>
</evidence>
<comment type="caution">
    <text evidence="4">The sequence shown here is derived from an EMBL/GenBank/DDBJ whole genome shotgun (WGS) entry which is preliminary data.</text>
</comment>
<gene>
    <name evidence="4" type="ORF">FYJ45_21705</name>
</gene>
<dbReference type="EMBL" id="VUMI01000046">
    <property type="protein sequence ID" value="MSS90771.1"/>
    <property type="molecule type" value="Genomic_DNA"/>
</dbReference>